<organism evidence="9 10">
    <name type="scientific">Shimia sagamensis</name>
    <dbReference type="NCBI Taxonomy" id="1566352"/>
    <lineage>
        <taxon>Bacteria</taxon>
        <taxon>Pseudomonadati</taxon>
        <taxon>Pseudomonadota</taxon>
        <taxon>Alphaproteobacteria</taxon>
        <taxon>Rhodobacterales</taxon>
        <taxon>Roseobacteraceae</taxon>
    </lineage>
</organism>
<dbReference type="InterPro" id="IPR036895">
    <property type="entry name" value="Uracil-DNA_glycosylase-like_sf"/>
</dbReference>
<evidence type="ECO:0000313" key="9">
    <source>
        <dbReference type="EMBL" id="SMP29616.1"/>
    </source>
</evidence>
<keyword evidence="1" id="KW-0004">4Fe-4S</keyword>
<evidence type="ECO:0000256" key="6">
    <source>
        <dbReference type="ARBA" id="ARBA00023014"/>
    </source>
</evidence>
<dbReference type="EMBL" id="FXTY01000006">
    <property type="protein sequence ID" value="SMP29616.1"/>
    <property type="molecule type" value="Genomic_DNA"/>
</dbReference>
<keyword evidence="2" id="KW-0479">Metal-binding</keyword>
<dbReference type="Gene3D" id="3.40.470.10">
    <property type="entry name" value="Uracil-DNA glycosylase-like domain"/>
    <property type="match status" value="1"/>
</dbReference>
<keyword evidence="5" id="KW-0408">Iron</keyword>
<dbReference type="SMART" id="SM00986">
    <property type="entry name" value="UDG"/>
    <property type="match status" value="1"/>
</dbReference>
<evidence type="ECO:0000259" key="8">
    <source>
        <dbReference type="SMART" id="SM00986"/>
    </source>
</evidence>
<dbReference type="InterPro" id="IPR005122">
    <property type="entry name" value="Uracil-DNA_glycosylase-like"/>
</dbReference>
<dbReference type="InterPro" id="IPR051536">
    <property type="entry name" value="UDG_Type-4/5"/>
</dbReference>
<dbReference type="PANTHER" id="PTHR33693">
    <property type="entry name" value="TYPE-5 URACIL-DNA GLYCOSYLASE"/>
    <property type="match status" value="1"/>
</dbReference>
<dbReference type="SUPFAM" id="SSF52141">
    <property type="entry name" value="Uracil-DNA glycosylase-like"/>
    <property type="match status" value="1"/>
</dbReference>
<evidence type="ECO:0000256" key="3">
    <source>
        <dbReference type="ARBA" id="ARBA00022763"/>
    </source>
</evidence>
<feature type="domain" description="Uracil-DNA glycosylase-like" evidence="8">
    <location>
        <begin position="103"/>
        <end position="254"/>
    </location>
</feature>
<keyword evidence="4" id="KW-0378">Hydrolase</keyword>
<keyword evidence="3" id="KW-0227">DNA damage</keyword>
<dbReference type="Pfam" id="PF03167">
    <property type="entry name" value="UDG"/>
    <property type="match status" value="1"/>
</dbReference>
<protein>
    <submittedName>
        <fullName evidence="9">DNA polymerase</fullName>
    </submittedName>
</protein>
<sequence length="264" mass="28865">MESALDYHTARALLEWHVELGATEAILDAPLDRYEVPKEDPKKKAVAAALPETPAAPVRRPKIDPVAEAEKAAKAAGDLAALEQAVAQFEHCTLKRGARNLVFADGNPAARVMIIGDAPDRDEDREGKPFVGRAGALFNNMFAAIDMGRDVPMSKDALYIAPVLPWRAQRGGEVPAPVLKMMRPFLERHIQLVAPDVIVLMGNAALECVSGQRGINRVRGQWQTAFDKPSLPMMNPADLLRRPALKREAWADLLSLKAKLDETS</sequence>
<dbReference type="SMART" id="SM00987">
    <property type="entry name" value="UreE_C"/>
    <property type="match status" value="1"/>
</dbReference>
<evidence type="ECO:0000256" key="1">
    <source>
        <dbReference type="ARBA" id="ARBA00022485"/>
    </source>
</evidence>
<keyword evidence="7" id="KW-0234">DNA repair</keyword>
<evidence type="ECO:0000256" key="5">
    <source>
        <dbReference type="ARBA" id="ARBA00023004"/>
    </source>
</evidence>
<name>A0ABY1P9Y2_9RHOB</name>
<evidence type="ECO:0000256" key="4">
    <source>
        <dbReference type="ARBA" id="ARBA00022801"/>
    </source>
</evidence>
<comment type="caution">
    <text evidence="9">The sequence shown here is derived from an EMBL/GenBank/DDBJ whole genome shotgun (WGS) entry which is preliminary data.</text>
</comment>
<evidence type="ECO:0000313" key="10">
    <source>
        <dbReference type="Proteomes" id="UP001157961"/>
    </source>
</evidence>
<keyword evidence="6" id="KW-0411">Iron-sulfur</keyword>
<dbReference type="Proteomes" id="UP001157961">
    <property type="component" value="Unassembled WGS sequence"/>
</dbReference>
<proteinExistence type="predicted"/>
<evidence type="ECO:0000256" key="2">
    <source>
        <dbReference type="ARBA" id="ARBA00022723"/>
    </source>
</evidence>
<keyword evidence="10" id="KW-1185">Reference proteome</keyword>
<dbReference type="PANTHER" id="PTHR33693:SF1">
    <property type="entry name" value="TYPE-4 URACIL-DNA GLYCOSYLASE"/>
    <property type="match status" value="1"/>
</dbReference>
<gene>
    <name evidence="9" type="ORF">SAMN06265373_106259</name>
</gene>
<accession>A0ABY1P9Y2</accession>
<reference evidence="9 10" key="1">
    <citation type="submission" date="2017-05" db="EMBL/GenBank/DDBJ databases">
        <authorList>
            <person name="Varghese N."/>
            <person name="Submissions S."/>
        </authorList>
    </citation>
    <scope>NUCLEOTIDE SEQUENCE [LARGE SCALE GENOMIC DNA]</scope>
    <source>
        <strain evidence="9 10">DSM 29734</strain>
    </source>
</reference>
<dbReference type="CDD" id="cd10030">
    <property type="entry name" value="UDG-F4_TTUDGA_SPO1dp_like"/>
    <property type="match status" value="1"/>
</dbReference>
<dbReference type="RefSeq" id="WP_283427113.1">
    <property type="nucleotide sequence ID" value="NZ_FXTY01000006.1"/>
</dbReference>
<evidence type="ECO:0000256" key="7">
    <source>
        <dbReference type="ARBA" id="ARBA00023204"/>
    </source>
</evidence>